<feature type="binding site" evidence="5">
    <location>
        <position position="151"/>
    </location>
    <ligand>
        <name>Mn(2+)</name>
        <dbReference type="ChEBI" id="CHEBI:29035"/>
        <label>1</label>
    </ligand>
</feature>
<dbReference type="Proteomes" id="UP000268048">
    <property type="component" value="Chromosome"/>
</dbReference>
<dbReference type="Pfam" id="PF00491">
    <property type="entry name" value="Arginase"/>
    <property type="match status" value="1"/>
</dbReference>
<dbReference type="PRINTS" id="PR00116">
    <property type="entry name" value="ARGINASE"/>
</dbReference>
<dbReference type="RefSeq" id="WP_124319582.1">
    <property type="nucleotide sequence ID" value="NZ_CP027753.1"/>
</dbReference>
<keyword evidence="3 6" id="KW-0378">Hydrolase</keyword>
<dbReference type="PIRSF" id="PIRSF036979">
    <property type="entry name" value="Arginase"/>
    <property type="match status" value="1"/>
</dbReference>
<evidence type="ECO:0000313" key="7">
    <source>
        <dbReference type="EMBL" id="AZE47242.1"/>
    </source>
</evidence>
<dbReference type="SUPFAM" id="SSF52768">
    <property type="entry name" value="Arginase/deacetylase"/>
    <property type="match status" value="1"/>
</dbReference>
<evidence type="ECO:0000256" key="6">
    <source>
        <dbReference type="RuleBase" id="RU003684"/>
    </source>
</evidence>
<organism evidence="7 8">
    <name type="scientific">Pseudomonas chlororaphis</name>
    <dbReference type="NCBI Taxonomy" id="587753"/>
    <lineage>
        <taxon>Bacteria</taxon>
        <taxon>Pseudomonadati</taxon>
        <taxon>Pseudomonadota</taxon>
        <taxon>Gammaproteobacteria</taxon>
        <taxon>Pseudomonadales</taxon>
        <taxon>Pseudomonadaceae</taxon>
        <taxon>Pseudomonas</taxon>
    </lineage>
</organism>
<dbReference type="InterPro" id="IPR005925">
    <property type="entry name" value="Agmatinase-rel"/>
</dbReference>
<proteinExistence type="inferred from homology"/>
<evidence type="ECO:0000256" key="3">
    <source>
        <dbReference type="ARBA" id="ARBA00022801"/>
    </source>
</evidence>
<keyword evidence="4 5" id="KW-0464">Manganese</keyword>
<dbReference type="GO" id="GO:0046872">
    <property type="term" value="F:metal ion binding"/>
    <property type="evidence" value="ECO:0007669"/>
    <property type="project" value="UniProtKB-KW"/>
</dbReference>
<evidence type="ECO:0000256" key="2">
    <source>
        <dbReference type="ARBA" id="ARBA00022723"/>
    </source>
</evidence>
<feature type="binding site" evidence="5">
    <location>
        <position position="240"/>
    </location>
    <ligand>
        <name>Mn(2+)</name>
        <dbReference type="ChEBI" id="CHEBI:29035"/>
        <label>1</label>
    </ligand>
</feature>
<dbReference type="GO" id="GO:0033389">
    <property type="term" value="P:putrescine biosynthetic process from arginine, via agmatine"/>
    <property type="evidence" value="ECO:0007669"/>
    <property type="project" value="TreeGrafter"/>
</dbReference>
<feature type="binding site" evidence="5">
    <location>
        <position position="147"/>
    </location>
    <ligand>
        <name>Mn(2+)</name>
        <dbReference type="ChEBI" id="CHEBI:29035"/>
        <label>1</label>
    </ligand>
</feature>
<evidence type="ECO:0000256" key="1">
    <source>
        <dbReference type="ARBA" id="ARBA00009227"/>
    </source>
</evidence>
<dbReference type="InterPro" id="IPR023696">
    <property type="entry name" value="Ureohydrolase_dom_sf"/>
</dbReference>
<feature type="binding site" evidence="5">
    <location>
        <position position="124"/>
    </location>
    <ligand>
        <name>Mn(2+)</name>
        <dbReference type="ChEBI" id="CHEBI:29035"/>
        <label>2</label>
    </ligand>
</feature>
<dbReference type="InterPro" id="IPR006035">
    <property type="entry name" value="Ureohydrolase"/>
</dbReference>
<accession>A0A3G7TLJ7</accession>
<dbReference type="CDD" id="cd11592">
    <property type="entry name" value="Agmatinase_PAH"/>
    <property type="match status" value="1"/>
</dbReference>
<dbReference type="Gene3D" id="3.40.800.10">
    <property type="entry name" value="Ureohydrolase domain"/>
    <property type="match status" value="1"/>
</dbReference>
<dbReference type="AlphaFoldDB" id="A0A3G7TLJ7"/>
<name>A0A3G7TLJ7_9PSED</name>
<dbReference type="PROSITE" id="PS51409">
    <property type="entry name" value="ARGINASE_2"/>
    <property type="match status" value="1"/>
</dbReference>
<comment type="cofactor">
    <cofactor evidence="5">
        <name>Mn(2+)</name>
        <dbReference type="ChEBI" id="CHEBI:29035"/>
    </cofactor>
    <text evidence="5">Binds 2 manganese ions per subunit.</text>
</comment>
<reference evidence="7 8" key="1">
    <citation type="submission" date="2018-03" db="EMBL/GenBank/DDBJ databases">
        <title>Diversity of phytobeneficial traits revealed by whole-genome analysis of worldwide-isolated phenazine-producing Pseudomonas spp.</title>
        <authorList>
            <person name="Biessy A."/>
            <person name="Novinscak A."/>
            <person name="Blom J."/>
            <person name="Leger G."/>
            <person name="Thomashow L.S."/>
            <person name="Cazorla F.M."/>
            <person name="Josic D."/>
            <person name="Filion M."/>
        </authorList>
    </citation>
    <scope>NUCLEOTIDE SEQUENCE [LARGE SCALE GENOMIC DNA]</scope>
    <source>
        <strain evidence="7 8">B25</strain>
    </source>
</reference>
<sequence>MNFNQPLGGNQMPRFGGIPTMLRLPSVETTEGLDACFVGVPLDIGTSNRSGTRMGPRSIRAESCLLRPFNLATGAAPFESIQVADIGDVAINTFNLPDAVRRIEESYDIILKHDVAPLTLGGDHTITYPILQSIAKKHGPVALIHIDAHADVGEHMFGERIAHGTTFRRAYEDGLINPNLTFQIGLRGTGYSPDDFNWSRSKGFTVVTSDECYGISLEPLMKSIREKIGDHKVYISFDIDGLDPSVAPGTGTPEIGGLTAYQGQQIVRGCKGLNVIGGDVVEISPPYDQSGNTSLLGANLLFEMLCVLPGVKYHNV</sequence>
<keyword evidence="2 5" id="KW-0479">Metal-binding</keyword>
<dbReference type="NCBIfam" id="TIGR01230">
    <property type="entry name" value="agmatinase"/>
    <property type="match status" value="1"/>
</dbReference>
<dbReference type="FunFam" id="3.40.800.10:FF:000002">
    <property type="entry name" value="Agmatinase"/>
    <property type="match status" value="1"/>
</dbReference>
<dbReference type="InterPro" id="IPR020855">
    <property type="entry name" value="Ureohydrolase_Mn_BS"/>
</dbReference>
<dbReference type="EC" id="3.5.3.7" evidence="7"/>
<dbReference type="GO" id="GO:0008783">
    <property type="term" value="F:agmatinase activity"/>
    <property type="evidence" value="ECO:0007669"/>
    <property type="project" value="TreeGrafter"/>
</dbReference>
<feature type="binding site" evidence="5">
    <location>
        <position position="149"/>
    </location>
    <ligand>
        <name>Mn(2+)</name>
        <dbReference type="ChEBI" id="CHEBI:29035"/>
        <label>1</label>
    </ligand>
</feature>
<dbReference type="PANTHER" id="PTHR11358">
    <property type="entry name" value="ARGINASE/AGMATINASE"/>
    <property type="match status" value="1"/>
</dbReference>
<evidence type="ECO:0000313" key="8">
    <source>
        <dbReference type="Proteomes" id="UP000268048"/>
    </source>
</evidence>
<evidence type="ECO:0000256" key="5">
    <source>
        <dbReference type="PIRSR" id="PIRSR036979-1"/>
    </source>
</evidence>
<evidence type="ECO:0000256" key="4">
    <source>
        <dbReference type="ARBA" id="ARBA00023211"/>
    </source>
</evidence>
<dbReference type="PROSITE" id="PS01053">
    <property type="entry name" value="ARGINASE_1"/>
    <property type="match status" value="1"/>
</dbReference>
<gene>
    <name evidence="7" type="ORF">C4K04_1552</name>
</gene>
<protein>
    <submittedName>
        <fullName evidence="7">Guanidinobutyrase</fullName>
        <ecNumber evidence="7">3.5.3.7</ecNumber>
    </submittedName>
</protein>
<feature type="binding site" evidence="5">
    <location>
        <position position="238"/>
    </location>
    <ligand>
        <name>Mn(2+)</name>
        <dbReference type="ChEBI" id="CHEBI:29035"/>
        <label>1</label>
    </ligand>
</feature>
<comment type="similarity">
    <text evidence="1">Belongs to the arginase family. Agmatinase subfamily.</text>
</comment>
<dbReference type="GO" id="GO:0047971">
    <property type="term" value="F:guanidinobutyrase activity"/>
    <property type="evidence" value="ECO:0007669"/>
    <property type="project" value="UniProtKB-EC"/>
</dbReference>
<dbReference type="EMBL" id="CP027753">
    <property type="protein sequence ID" value="AZE47242.1"/>
    <property type="molecule type" value="Genomic_DNA"/>
</dbReference>
<dbReference type="PANTHER" id="PTHR11358:SF26">
    <property type="entry name" value="GUANIDINO ACID HYDROLASE, MITOCHONDRIAL"/>
    <property type="match status" value="1"/>
</dbReference>